<organism evidence="1 2">
    <name type="scientific">Leeuwenhoekiella palythoae</name>
    <dbReference type="NCBI Taxonomy" id="573501"/>
    <lineage>
        <taxon>Bacteria</taxon>
        <taxon>Pseudomonadati</taxon>
        <taxon>Bacteroidota</taxon>
        <taxon>Flavobacteriia</taxon>
        <taxon>Flavobacteriales</taxon>
        <taxon>Flavobacteriaceae</taxon>
        <taxon>Leeuwenhoekiella</taxon>
    </lineage>
</organism>
<dbReference type="AlphaFoldDB" id="A0A1M5ZSG3"/>
<dbReference type="STRING" id="573501.SAMN04487999_3447"/>
<dbReference type="InterPro" id="IPR046601">
    <property type="entry name" value="DUF6660"/>
</dbReference>
<accession>A0A1M5ZSG3</accession>
<gene>
    <name evidence="1" type="ORF">SAMN04487999_3447</name>
</gene>
<evidence type="ECO:0000313" key="2">
    <source>
        <dbReference type="Proteomes" id="UP000184240"/>
    </source>
</evidence>
<dbReference type="Pfam" id="PF20365">
    <property type="entry name" value="DUF6660"/>
    <property type="match status" value="1"/>
</dbReference>
<proteinExistence type="predicted"/>
<name>A0A1M5ZSG3_9FLAO</name>
<protein>
    <submittedName>
        <fullName evidence="1">Uncharacterized protein</fullName>
    </submittedName>
</protein>
<dbReference type="EMBL" id="FQXT01000010">
    <property type="protein sequence ID" value="SHI27154.1"/>
    <property type="molecule type" value="Genomic_DNA"/>
</dbReference>
<dbReference type="Proteomes" id="UP000184240">
    <property type="component" value="Unassembled WGS sequence"/>
</dbReference>
<reference evidence="2" key="1">
    <citation type="submission" date="2016-11" db="EMBL/GenBank/DDBJ databases">
        <authorList>
            <person name="Varghese N."/>
            <person name="Submissions S."/>
        </authorList>
    </citation>
    <scope>NUCLEOTIDE SEQUENCE [LARGE SCALE GENOMIC DNA]</scope>
    <source>
        <strain evidence="2">DSM 19859</strain>
    </source>
</reference>
<dbReference type="RefSeq" id="WP_072985219.1">
    <property type="nucleotide sequence ID" value="NZ_FQXT01000010.1"/>
</dbReference>
<sequence>MRFFVWAFCIYIVTLNVLPCTDAIESSKTQTSKELASAVSTDHSESERLLDLCPPFCTCHCCHVHTVNFASAHINLFNTTIYSGIFLHLDSIGQEPILSLLDPPRI</sequence>
<evidence type="ECO:0000313" key="1">
    <source>
        <dbReference type="EMBL" id="SHI27154.1"/>
    </source>
</evidence>